<feature type="domain" description="Dynein regulatory complex protein 1 C-terminal" evidence="16">
    <location>
        <begin position="414"/>
        <end position="456"/>
    </location>
</feature>
<proteinExistence type="inferred from homology"/>
<feature type="coiled-coil region" evidence="13">
    <location>
        <begin position="108"/>
        <end position="168"/>
    </location>
</feature>
<keyword evidence="2" id="KW-0963">Cytoplasm</keyword>
<comment type="caution">
    <text evidence="17">The sequence shown here is derived from an EMBL/GenBank/DDBJ whole genome shotgun (WGS) entry which is preliminary data.</text>
</comment>
<dbReference type="InterPro" id="IPR039505">
    <property type="entry name" value="DRC1/2_N"/>
</dbReference>
<dbReference type="GO" id="GO:0060285">
    <property type="term" value="P:cilium-dependent cell motility"/>
    <property type="evidence" value="ECO:0007669"/>
    <property type="project" value="TreeGrafter"/>
</dbReference>
<evidence type="ECO:0000256" key="12">
    <source>
        <dbReference type="ARBA" id="ARBA00045865"/>
    </source>
</evidence>
<evidence type="ECO:0000256" key="10">
    <source>
        <dbReference type="ARBA" id="ARBA00040899"/>
    </source>
</evidence>
<evidence type="ECO:0000256" key="1">
    <source>
        <dbReference type="ARBA" id="ARBA00004611"/>
    </source>
</evidence>
<dbReference type="Pfam" id="PF14775">
    <property type="entry name" value="NYD-SP28_assoc"/>
    <property type="match status" value="1"/>
</dbReference>
<dbReference type="GO" id="GO:0003352">
    <property type="term" value="P:regulation of cilium movement"/>
    <property type="evidence" value="ECO:0007669"/>
    <property type="project" value="TreeGrafter"/>
</dbReference>
<dbReference type="Proteomes" id="UP000215902">
    <property type="component" value="Unassembled WGS sequence"/>
</dbReference>
<evidence type="ECO:0000313" key="18">
    <source>
        <dbReference type="Proteomes" id="UP000215902"/>
    </source>
</evidence>
<dbReference type="GO" id="GO:0070286">
    <property type="term" value="P:axonemal dynein complex assembly"/>
    <property type="evidence" value="ECO:0007669"/>
    <property type="project" value="InterPro"/>
</dbReference>
<comment type="subcellular location">
    <subcellularLocation>
        <location evidence="1">Cytoplasm</location>
        <location evidence="1">Cytoskeleton</location>
        <location evidence="1">Flagellum axoneme</location>
    </subcellularLocation>
    <subcellularLocation>
        <location evidence="8">Cytoplasm</location>
        <location evidence="8">Cytoskeleton</location>
        <location evidence="8">Flagellum basal body</location>
    </subcellularLocation>
</comment>
<protein>
    <recommendedName>
        <fullName evidence="10">Dynein regulatory complex subunit 2</fullName>
    </recommendedName>
    <alternativeName>
        <fullName evidence="11">Coiled-coil domain-containing protein 65</fullName>
    </alternativeName>
</protein>
<dbReference type="GO" id="GO:0005858">
    <property type="term" value="C:axonemal dynein complex"/>
    <property type="evidence" value="ECO:0007669"/>
    <property type="project" value="InterPro"/>
</dbReference>
<feature type="region of interest" description="Disordered" evidence="14">
    <location>
        <begin position="1"/>
        <end position="30"/>
    </location>
</feature>
<evidence type="ECO:0000256" key="4">
    <source>
        <dbReference type="ARBA" id="ARBA00023054"/>
    </source>
</evidence>
<evidence type="ECO:0000256" key="3">
    <source>
        <dbReference type="ARBA" id="ARBA00022846"/>
    </source>
</evidence>
<evidence type="ECO:0000256" key="14">
    <source>
        <dbReference type="SAM" id="MobiDB-lite"/>
    </source>
</evidence>
<name>A0A267E7N1_9PLAT</name>
<evidence type="ECO:0000256" key="8">
    <source>
        <dbReference type="ARBA" id="ARBA00037841"/>
    </source>
</evidence>
<evidence type="ECO:0000256" key="11">
    <source>
        <dbReference type="ARBA" id="ARBA00041517"/>
    </source>
</evidence>
<feature type="domain" description="Dynein regulatory complex protein 1/2 N-terminal" evidence="15">
    <location>
        <begin position="40"/>
        <end position="140"/>
    </location>
</feature>
<sequence length="512" mass="59557">MPGKGKGGKRRKGGSTRSGGGKGRLGNMTEEERMIYLEQQRLAEEEYRKQREDFLSAYLQGKITNEEKFSRLNLHKLNHQWRNIMREAKSRELRKDIEILSQTFERVVDRKESVLRSLARDIEEADGQMNLAVRAHLQNVDRLVDIQAQRMRRLGEEYRAELETVREEFDSEAAWVAERHAAEMKDLQDVMFGMKENFTEKEVDARTEFHSMRDEIKNRNNEEKHALRVLLEVKVDEYWRQFNEAKKAYNEATREKKLNFENLKAKDEASAKEIDRQMRRLQKIGADMSSLKQRMASNSRLYEERNRMLKEEREKMVLHFQQLKAQMARIKDQQRQRLTKMTLESNEALKGLRAQNDKADRILKSAEMCRRLETEEEKVLPFPASSLTPEEQEDLSAAVQEEPLEPLARAASKYRGLEEFWRRYNRGLLDKLALEKERSALQVENGQLRSLLKQYLDGVSVNEEVLAAANPLLVINGRSNTGGLQPAAADPRVRAAPTVTVEAGNEVRNRKA</sequence>
<dbReference type="Pfam" id="PF14772">
    <property type="entry name" value="NYD-SP28"/>
    <property type="match status" value="1"/>
</dbReference>
<keyword evidence="18" id="KW-1185">Reference proteome</keyword>
<reference evidence="17 18" key="1">
    <citation type="submission" date="2017-06" db="EMBL/GenBank/DDBJ databases">
        <title>A platform for efficient transgenesis in Macrostomum lignano, a flatworm model organism for stem cell research.</title>
        <authorList>
            <person name="Berezikov E."/>
        </authorList>
    </citation>
    <scope>NUCLEOTIDE SEQUENCE [LARGE SCALE GENOMIC DNA]</scope>
    <source>
        <strain evidence="17">DV1</strain>
        <tissue evidence="17">Whole organism</tissue>
    </source>
</reference>
<dbReference type="EMBL" id="NIVC01002560">
    <property type="protein sequence ID" value="PAA56894.1"/>
    <property type="molecule type" value="Genomic_DNA"/>
</dbReference>
<accession>A0A267E7N1</accession>
<keyword evidence="5" id="KW-0969">Cilium</keyword>
<dbReference type="STRING" id="282301.A0A267E7N1"/>
<comment type="function">
    <text evidence="12">Component of the nexin-dynein regulatory complex (N-DRC), a key regulator of ciliary/flagellar motility which maintains the alignment and integrity of the distal axoneme and regulates microtubule sliding in motile axonemes. Plays a critical role in the assembly of N-DRC and also stabilizes the assembly of multiple inner dynein arms and radial spokes. Coassembles with DRC1 to form a central scaffold needed for assembly of the N-DRC and its attachment to the outer doublet microtubules.</text>
</comment>
<dbReference type="OrthoDB" id="7760980at2759"/>
<evidence type="ECO:0000256" key="9">
    <source>
        <dbReference type="ARBA" id="ARBA00038424"/>
    </source>
</evidence>
<keyword evidence="3" id="KW-0282">Flagellum</keyword>
<dbReference type="PANTHER" id="PTHR21625">
    <property type="entry name" value="NYD-SP28 PROTEIN"/>
    <property type="match status" value="1"/>
</dbReference>
<dbReference type="InterPro" id="IPR039750">
    <property type="entry name" value="DRC1/DRC2"/>
</dbReference>
<dbReference type="AlphaFoldDB" id="A0A267E7N1"/>
<evidence type="ECO:0000256" key="13">
    <source>
        <dbReference type="SAM" id="Coils"/>
    </source>
</evidence>
<dbReference type="InterPro" id="IPR029440">
    <property type="entry name" value="DRC1_C"/>
</dbReference>
<keyword evidence="4 13" id="KW-0175">Coiled coil</keyword>
<feature type="compositionally biased region" description="Basic residues" evidence="14">
    <location>
        <begin position="1"/>
        <end position="14"/>
    </location>
</feature>
<comment type="similarity">
    <text evidence="9">Belongs to the DRC2 family.</text>
</comment>
<evidence type="ECO:0000256" key="2">
    <source>
        <dbReference type="ARBA" id="ARBA00022490"/>
    </source>
</evidence>
<evidence type="ECO:0000259" key="16">
    <source>
        <dbReference type="Pfam" id="PF14775"/>
    </source>
</evidence>
<keyword evidence="7" id="KW-0966">Cell projection</keyword>
<evidence type="ECO:0000259" key="15">
    <source>
        <dbReference type="Pfam" id="PF14772"/>
    </source>
</evidence>
<evidence type="ECO:0000256" key="7">
    <source>
        <dbReference type="ARBA" id="ARBA00023273"/>
    </source>
</evidence>
<evidence type="ECO:0000256" key="6">
    <source>
        <dbReference type="ARBA" id="ARBA00023212"/>
    </source>
</evidence>
<dbReference type="PANTHER" id="PTHR21625:SF0">
    <property type="entry name" value="DYNEIN REGULATORY COMPLEX SUBUNIT 2"/>
    <property type="match status" value="1"/>
</dbReference>
<gene>
    <name evidence="17" type="ORF">BOX15_Mlig013135g1</name>
</gene>
<evidence type="ECO:0000256" key="5">
    <source>
        <dbReference type="ARBA" id="ARBA00023069"/>
    </source>
</evidence>
<evidence type="ECO:0000313" key="17">
    <source>
        <dbReference type="EMBL" id="PAA56894.1"/>
    </source>
</evidence>
<organism evidence="17 18">
    <name type="scientific">Macrostomum lignano</name>
    <dbReference type="NCBI Taxonomy" id="282301"/>
    <lineage>
        <taxon>Eukaryota</taxon>
        <taxon>Metazoa</taxon>
        <taxon>Spiralia</taxon>
        <taxon>Lophotrochozoa</taxon>
        <taxon>Platyhelminthes</taxon>
        <taxon>Rhabditophora</taxon>
        <taxon>Macrostomorpha</taxon>
        <taxon>Macrostomida</taxon>
        <taxon>Macrostomidae</taxon>
        <taxon>Macrostomum</taxon>
    </lineage>
</organism>
<keyword evidence="6" id="KW-0206">Cytoskeleton</keyword>